<dbReference type="EMBL" id="JALJOT010000011">
    <property type="protein sequence ID" value="KAK9905475.1"/>
    <property type="molecule type" value="Genomic_DNA"/>
</dbReference>
<evidence type="ECO:0000259" key="2">
    <source>
        <dbReference type="PROSITE" id="PS51698"/>
    </source>
</evidence>
<dbReference type="Gene3D" id="3.30.40.10">
    <property type="entry name" value="Zinc/RING finger domain, C3HC4 (zinc finger)"/>
    <property type="match status" value="1"/>
</dbReference>
<dbReference type="InterPro" id="IPR003613">
    <property type="entry name" value="Ubox_domain"/>
</dbReference>
<dbReference type="PROSITE" id="PS51698">
    <property type="entry name" value="U_BOX"/>
    <property type="match status" value="1"/>
</dbReference>
<dbReference type="Proteomes" id="UP001491310">
    <property type="component" value="Unassembled WGS sequence"/>
</dbReference>
<dbReference type="Pfam" id="PF04564">
    <property type="entry name" value="U-box"/>
    <property type="match status" value="1"/>
</dbReference>
<keyword evidence="4" id="KW-1185">Reference proteome</keyword>
<comment type="caution">
    <text evidence="3">The sequence shown here is derived from an EMBL/GenBank/DDBJ whole genome shotgun (WGS) entry which is preliminary data.</text>
</comment>
<proteinExistence type="predicted"/>
<accession>A0ABR2YHC9</accession>
<evidence type="ECO:0000313" key="4">
    <source>
        <dbReference type="Proteomes" id="UP001491310"/>
    </source>
</evidence>
<keyword evidence="1" id="KW-0812">Transmembrane</keyword>
<gene>
    <name evidence="3" type="ORF">WJX75_000448</name>
</gene>
<keyword evidence="1" id="KW-1133">Transmembrane helix</keyword>
<keyword evidence="1" id="KW-0472">Membrane</keyword>
<evidence type="ECO:0000256" key="1">
    <source>
        <dbReference type="SAM" id="Phobius"/>
    </source>
</evidence>
<reference evidence="3 4" key="1">
    <citation type="journal article" date="2024" name="Nat. Commun.">
        <title>Phylogenomics reveals the evolutionary origins of lichenization in chlorophyte algae.</title>
        <authorList>
            <person name="Puginier C."/>
            <person name="Libourel C."/>
            <person name="Otte J."/>
            <person name="Skaloud P."/>
            <person name="Haon M."/>
            <person name="Grisel S."/>
            <person name="Petersen M."/>
            <person name="Berrin J.G."/>
            <person name="Delaux P.M."/>
            <person name="Dal Grande F."/>
            <person name="Keller J."/>
        </authorList>
    </citation>
    <scope>NUCLEOTIDE SEQUENCE [LARGE SCALE GENOMIC DNA]</scope>
    <source>
        <strain evidence="3 4">SAG 216-7</strain>
    </source>
</reference>
<evidence type="ECO:0000313" key="3">
    <source>
        <dbReference type="EMBL" id="KAK9905475.1"/>
    </source>
</evidence>
<dbReference type="SUPFAM" id="SSF57850">
    <property type="entry name" value="RING/U-box"/>
    <property type="match status" value="1"/>
</dbReference>
<name>A0ABR2YHC9_9CHLO</name>
<feature type="domain" description="U-box" evidence="2">
    <location>
        <begin position="1"/>
        <end position="58"/>
    </location>
</feature>
<dbReference type="InterPro" id="IPR013083">
    <property type="entry name" value="Znf_RING/FYVE/PHD"/>
</dbReference>
<organism evidence="3 4">
    <name type="scientific">Coccomyxa subellipsoidea</name>
    <dbReference type="NCBI Taxonomy" id="248742"/>
    <lineage>
        <taxon>Eukaryota</taxon>
        <taxon>Viridiplantae</taxon>
        <taxon>Chlorophyta</taxon>
        <taxon>core chlorophytes</taxon>
        <taxon>Trebouxiophyceae</taxon>
        <taxon>Trebouxiophyceae incertae sedis</taxon>
        <taxon>Coccomyxaceae</taxon>
        <taxon>Coccomyxa</taxon>
    </lineage>
</organism>
<protein>
    <recommendedName>
        <fullName evidence="2">U-box domain-containing protein</fullName>
    </recommendedName>
</protein>
<sequence>MLMATGQRYDLSSILAWLQAGGTTCPLTGLQLTKKVELRLSESLRARISQWLAEQGVDLEHTMKEVAKKWHAKNSDGNTIVNQKERRKQVVRRFLAGIIAVFQFLGGESKIYGSIY</sequence>
<feature type="transmembrane region" description="Helical" evidence="1">
    <location>
        <begin position="90"/>
        <end position="106"/>
    </location>
</feature>